<dbReference type="OrthoDB" id="9788822at2"/>
<dbReference type="Gene3D" id="3.40.710.10">
    <property type="entry name" value="DD-peptidase/beta-lactamase superfamily"/>
    <property type="match status" value="1"/>
</dbReference>
<dbReference type="NCBIfam" id="TIGR03814">
    <property type="entry name" value="Gln_ase"/>
    <property type="match status" value="1"/>
</dbReference>
<dbReference type="GO" id="GO:0004359">
    <property type="term" value="F:glutaminase activity"/>
    <property type="evidence" value="ECO:0007669"/>
    <property type="project" value="UniProtKB-UniRule"/>
</dbReference>
<dbReference type="Pfam" id="PF04960">
    <property type="entry name" value="Glutaminase"/>
    <property type="match status" value="1"/>
</dbReference>
<comment type="catalytic activity">
    <reaction evidence="4 5">
        <text>L-glutamine + H2O = L-glutamate + NH4(+)</text>
        <dbReference type="Rhea" id="RHEA:15889"/>
        <dbReference type="ChEBI" id="CHEBI:15377"/>
        <dbReference type="ChEBI" id="CHEBI:28938"/>
        <dbReference type="ChEBI" id="CHEBI:29985"/>
        <dbReference type="ChEBI" id="CHEBI:58359"/>
        <dbReference type="EC" id="3.5.1.2"/>
    </reaction>
</comment>
<feature type="binding site" evidence="5">
    <location>
        <position position="196"/>
    </location>
    <ligand>
        <name>substrate</name>
    </ligand>
</feature>
<organism evidence="6 7">
    <name type="scientific">Mycobacterium bohemicum DSM 44277</name>
    <dbReference type="NCBI Taxonomy" id="1236609"/>
    <lineage>
        <taxon>Bacteria</taxon>
        <taxon>Bacillati</taxon>
        <taxon>Actinomycetota</taxon>
        <taxon>Actinomycetes</taxon>
        <taxon>Mycobacteriales</taxon>
        <taxon>Mycobacteriaceae</taxon>
        <taxon>Mycobacterium</taxon>
    </lineage>
</organism>
<comment type="subunit">
    <text evidence="5">Homotetramer.</text>
</comment>
<keyword evidence="5" id="KW-0007">Acetylation</keyword>
<evidence type="ECO:0000313" key="7">
    <source>
        <dbReference type="Proteomes" id="UP000198875"/>
    </source>
</evidence>
<feature type="binding site" evidence="5">
    <location>
        <position position="248"/>
    </location>
    <ligand>
        <name>substrate</name>
    </ligand>
</feature>
<dbReference type="Proteomes" id="UP000198875">
    <property type="component" value="Unassembled WGS sequence"/>
</dbReference>
<dbReference type="EMBL" id="CSTD01000001">
    <property type="protein sequence ID" value="CPR10339.1"/>
    <property type="molecule type" value="Genomic_DNA"/>
</dbReference>
<proteinExistence type="inferred from homology"/>
<dbReference type="GO" id="GO:0006537">
    <property type="term" value="P:glutamate biosynthetic process"/>
    <property type="evidence" value="ECO:0007669"/>
    <property type="project" value="TreeGrafter"/>
</dbReference>
<feature type="binding site" evidence="5">
    <location>
        <position position="165"/>
    </location>
    <ligand>
        <name>substrate</name>
    </ligand>
</feature>
<dbReference type="GO" id="GO:0006543">
    <property type="term" value="P:L-glutamine catabolic process"/>
    <property type="evidence" value="ECO:0007669"/>
    <property type="project" value="TreeGrafter"/>
</dbReference>
<dbReference type="AlphaFoldDB" id="A0A0U0W663"/>
<comment type="similarity">
    <text evidence="1 5">Belongs to the glutaminase family.</text>
</comment>
<evidence type="ECO:0000256" key="2">
    <source>
        <dbReference type="ARBA" id="ARBA00012918"/>
    </source>
</evidence>
<dbReference type="RefSeq" id="WP_085183104.1">
    <property type="nucleotide sequence ID" value="NZ_CSTD01000001.1"/>
</dbReference>
<evidence type="ECO:0000256" key="3">
    <source>
        <dbReference type="ARBA" id="ARBA00022801"/>
    </source>
</evidence>
<evidence type="ECO:0000256" key="1">
    <source>
        <dbReference type="ARBA" id="ARBA00011076"/>
    </source>
</evidence>
<sequence length="318" mass="33161">MPTDALDPAAIDAAVSHAYSLHRHNSEGHNADYIPALADVDSGLFALCAMTPDGHSFSIGDVDHEFPIESVSKVFTLALVIEQLGPEAVRAKVGANATGASFDSVLALERHHDKPRSPLVNAGAMATTGLVRAIDASDRWRKILDMQSAFAGRPLSLCEEINASEQATNAHNKAIAWLMYSAGTLSIDPMEACAVYTQQCSTTVNIADLATMGATLASGGVNPRTGARVVAAAHVPYLLAEMVMEGMYTQSGDWAYTAGVPAKSGVAGAVLAVVPGRLAVAGFSPRLNASGNSVRGWHAVSDVVNQLNLGLFGNPNGR</sequence>
<gene>
    <name evidence="5 6" type="primary">glsA</name>
    <name evidence="6" type="ORF">BN971_01810</name>
</gene>
<protein>
    <recommendedName>
        <fullName evidence="2 5">Glutaminase</fullName>
        <ecNumber evidence="2 5">3.5.1.2</ecNumber>
    </recommendedName>
</protein>
<evidence type="ECO:0000313" key="6">
    <source>
        <dbReference type="EMBL" id="CPR10339.1"/>
    </source>
</evidence>
<reference evidence="6 7" key="1">
    <citation type="submission" date="2015-03" db="EMBL/GenBank/DDBJ databases">
        <authorList>
            <person name="Murphy D."/>
        </authorList>
    </citation>
    <scope>NUCLEOTIDE SEQUENCE [LARGE SCALE GENOMIC DNA]</scope>
    <source>
        <strain evidence="6 7">DSM 44277</strain>
    </source>
</reference>
<feature type="binding site" evidence="5">
    <location>
        <position position="172"/>
    </location>
    <ligand>
        <name>substrate</name>
    </ligand>
</feature>
<feature type="binding site" evidence="5">
    <location>
        <position position="266"/>
    </location>
    <ligand>
        <name>substrate</name>
    </ligand>
</feature>
<evidence type="ECO:0000256" key="4">
    <source>
        <dbReference type="ARBA" id="ARBA00049534"/>
    </source>
</evidence>
<keyword evidence="3 5" id="KW-0378">Hydrolase</keyword>
<dbReference type="InterPro" id="IPR012338">
    <property type="entry name" value="Beta-lactam/transpept-like"/>
</dbReference>
<evidence type="ECO:0000256" key="5">
    <source>
        <dbReference type="HAMAP-Rule" id="MF_00313"/>
    </source>
</evidence>
<name>A0A0U0W663_MYCBE</name>
<dbReference type="PANTHER" id="PTHR12544:SF48">
    <property type="entry name" value="GLUTAMINASE 1"/>
    <property type="match status" value="1"/>
</dbReference>
<dbReference type="HAMAP" id="MF_00313">
    <property type="entry name" value="Glutaminase"/>
    <property type="match status" value="1"/>
</dbReference>
<dbReference type="InterPro" id="IPR015868">
    <property type="entry name" value="Glutaminase"/>
</dbReference>
<dbReference type="SUPFAM" id="SSF56601">
    <property type="entry name" value="beta-lactamase/transpeptidase-like"/>
    <property type="match status" value="1"/>
</dbReference>
<dbReference type="NCBIfam" id="NF009020">
    <property type="entry name" value="PRK12356.1"/>
    <property type="match status" value="1"/>
</dbReference>
<accession>A0A0U0W663</accession>
<dbReference type="PANTHER" id="PTHR12544">
    <property type="entry name" value="GLUTAMINASE"/>
    <property type="match status" value="1"/>
</dbReference>
<dbReference type="EC" id="3.5.1.2" evidence="2 5"/>
<feature type="binding site" evidence="5">
    <location>
        <position position="121"/>
    </location>
    <ligand>
        <name>substrate</name>
    </ligand>
</feature>
<feature type="binding site" evidence="5">
    <location>
        <position position="70"/>
    </location>
    <ligand>
        <name>substrate</name>
    </ligand>
</feature>